<feature type="transmembrane region" description="Helical" evidence="1">
    <location>
        <begin position="167"/>
        <end position="189"/>
    </location>
</feature>
<dbReference type="Proteomes" id="UP000292507">
    <property type="component" value="Unassembled WGS sequence"/>
</dbReference>
<sequence length="803" mass="82115">MELRDYARAIAGRWVWVVTAGAVGMLLAAAAALLTPAAYQAQATLYVDAAVVADEQDPSSAARVRTTVLPSVAELASSSSVLARVADRLDPGGSPGAGLEVTVDRDASVLHLVSTRGTPAEAAAVARTVAEETRRSAVELFAGDDGPQLAVTVVEDAAAPVPASRPAAVLLVLGAAAGAGAAAVAAGLAELGRPRVRGRWDVARLTNAPVLGLLPGAALAVEGRRSPWAVRRSSVDLPDRAEEIIRLRWTLRPGPTGGSGRRIALLGAATDTGPLAAELSAPGLELIALRPHELRGSGGPWDGVLVVADGRATTAPDLSSALEDVHSSGLPLTGVVVDGLLPANAGARAVLLAGLRGDATRWLDGRCAATDLSSPNRAVPAAAQVAASRAVAVVATTMVGVTRPLPMGLSAGLLAAVALLPLWLPAVRRHRGMTLLLVLTGVGLLSGALLAWWYSPDHGFAPYEAAARGSAVLGAVGGVGVLLWARGVLPIPVLGIAFGVGMLLTELSSAAGTANLWKFQLSSPLMVIALSLAVGARRPALGAAALGVLALLNVTNDARSAFGFCVVGAALVLWQRRPAPDRPVHRRWRWPALPVVAAIGYGGYRLLTELMLAGALGAEVQQRTATQIAQTGSLLLGGRPEWTVTWALLPAHPFGFGLGTVPNSEDLLLAKAGIAVTNIPTAESYVENFMLARGVQLHSIVADLWAALGPAGALLGLATGVLVLIGLAEQLARRQASGLVCLLVPMALWGLFFGPMASNVDTLVLALGLLLRPRVPIREDGAIAAAPAPKPAFALPRLSATAP</sequence>
<feature type="transmembrane region" description="Helical" evidence="1">
    <location>
        <begin position="704"/>
        <end position="727"/>
    </location>
</feature>
<dbReference type="InterPro" id="IPR050445">
    <property type="entry name" value="Bact_polysacc_biosynth/exp"/>
</dbReference>
<comment type="caution">
    <text evidence="2">The sequence shown here is derived from an EMBL/GenBank/DDBJ whole genome shotgun (WGS) entry which is preliminary data.</text>
</comment>
<evidence type="ECO:0000313" key="3">
    <source>
        <dbReference type="Proteomes" id="UP000292507"/>
    </source>
</evidence>
<protein>
    <submittedName>
        <fullName evidence="2">Capsular polysaccharide biosynthesis protein</fullName>
    </submittedName>
</protein>
<accession>A0A4Q7YCS3</accession>
<dbReference type="GO" id="GO:0004713">
    <property type="term" value="F:protein tyrosine kinase activity"/>
    <property type="evidence" value="ECO:0007669"/>
    <property type="project" value="TreeGrafter"/>
</dbReference>
<name>A0A4Q7YCS3_9ACTN</name>
<feature type="transmembrane region" description="Helical" evidence="1">
    <location>
        <begin position="407"/>
        <end position="427"/>
    </location>
</feature>
<organism evidence="2 3">
    <name type="scientific">Blastococcus saxobsidens</name>
    <dbReference type="NCBI Taxonomy" id="138336"/>
    <lineage>
        <taxon>Bacteria</taxon>
        <taxon>Bacillati</taxon>
        <taxon>Actinomycetota</taxon>
        <taxon>Actinomycetes</taxon>
        <taxon>Geodermatophilales</taxon>
        <taxon>Geodermatophilaceae</taxon>
        <taxon>Blastococcus</taxon>
    </lineage>
</organism>
<dbReference type="PANTHER" id="PTHR32309:SF13">
    <property type="entry name" value="FERRIC ENTEROBACTIN TRANSPORT PROTEIN FEPE"/>
    <property type="match status" value="1"/>
</dbReference>
<dbReference type="EMBL" id="SHKV01000001">
    <property type="protein sequence ID" value="RZU34454.1"/>
    <property type="molecule type" value="Genomic_DNA"/>
</dbReference>
<evidence type="ECO:0000313" key="2">
    <source>
        <dbReference type="EMBL" id="RZU34454.1"/>
    </source>
</evidence>
<feature type="transmembrane region" description="Helical" evidence="1">
    <location>
        <begin position="14"/>
        <end position="39"/>
    </location>
</feature>
<keyword evidence="1" id="KW-0472">Membrane</keyword>
<dbReference type="AlphaFoldDB" id="A0A4Q7YCS3"/>
<dbReference type="PANTHER" id="PTHR32309">
    <property type="entry name" value="TYROSINE-PROTEIN KINASE"/>
    <property type="match status" value="1"/>
</dbReference>
<evidence type="ECO:0000256" key="1">
    <source>
        <dbReference type="SAM" id="Phobius"/>
    </source>
</evidence>
<reference evidence="2 3" key="1">
    <citation type="submission" date="2019-02" db="EMBL/GenBank/DDBJ databases">
        <title>Sequencing the genomes of 1000 actinobacteria strains.</title>
        <authorList>
            <person name="Klenk H.-P."/>
        </authorList>
    </citation>
    <scope>NUCLEOTIDE SEQUENCE [LARGE SCALE GENOMIC DNA]</scope>
    <source>
        <strain evidence="2 3">DSM 44509</strain>
    </source>
</reference>
<proteinExistence type="predicted"/>
<feature type="transmembrane region" description="Helical" evidence="1">
    <location>
        <begin position="739"/>
        <end position="757"/>
    </location>
</feature>
<feature type="transmembrane region" description="Helical" evidence="1">
    <location>
        <begin position="588"/>
        <end position="607"/>
    </location>
</feature>
<keyword evidence="1" id="KW-0812">Transmembrane</keyword>
<feature type="transmembrane region" description="Helical" evidence="1">
    <location>
        <begin position="434"/>
        <end position="454"/>
    </location>
</feature>
<dbReference type="GO" id="GO:0005886">
    <property type="term" value="C:plasma membrane"/>
    <property type="evidence" value="ECO:0007669"/>
    <property type="project" value="TreeGrafter"/>
</dbReference>
<dbReference type="RefSeq" id="WP_104528718.1">
    <property type="nucleotide sequence ID" value="NZ_POQT01000017.1"/>
</dbReference>
<gene>
    <name evidence="2" type="ORF">BKA19_4222</name>
</gene>
<feature type="transmembrane region" description="Helical" evidence="1">
    <location>
        <begin position="558"/>
        <end position="576"/>
    </location>
</feature>
<keyword evidence="1" id="KW-1133">Transmembrane helix</keyword>
<keyword evidence="3" id="KW-1185">Reference proteome</keyword>